<evidence type="ECO:0000313" key="9">
    <source>
        <dbReference type="Proteomes" id="UP000594638"/>
    </source>
</evidence>
<dbReference type="Proteomes" id="UP000594638">
    <property type="component" value="Unassembled WGS sequence"/>
</dbReference>
<comment type="function">
    <text evidence="1 6">Hydrolyzes acetyl esters in homogalacturonan regions of pectin. In type I primary cell wall, galacturonic acid residues of pectin can be acetylated at the O-2 and O-3 positions. Decreasing the degree of acetylation of pectin gels in vitro alters their physical properties.</text>
</comment>
<proteinExistence type="inferred from homology"/>
<dbReference type="Pfam" id="PF03283">
    <property type="entry name" value="PAE"/>
    <property type="match status" value="1"/>
</dbReference>
<evidence type="ECO:0000256" key="2">
    <source>
        <dbReference type="ARBA" id="ARBA00004191"/>
    </source>
</evidence>
<dbReference type="GO" id="GO:0071555">
    <property type="term" value="P:cell wall organization"/>
    <property type="evidence" value="ECO:0007669"/>
    <property type="project" value="UniProtKB-KW"/>
</dbReference>
<comment type="subcellular location">
    <subcellularLocation>
        <location evidence="2 6">Secreted</location>
        <location evidence="2 6">Cell wall</location>
    </subcellularLocation>
</comment>
<dbReference type="OrthoDB" id="2015280at2759"/>
<gene>
    <name evidence="8" type="ORF">OLEA9_A024090</name>
</gene>
<dbReference type="EMBL" id="CACTIH010001864">
    <property type="protein sequence ID" value="CAA2966622.1"/>
    <property type="molecule type" value="Genomic_DNA"/>
</dbReference>
<keyword evidence="4 6" id="KW-0134">Cell wall</keyword>
<keyword evidence="5 6" id="KW-0961">Cell wall biogenesis/degradation</keyword>
<dbReference type="PANTHER" id="PTHR21562:SF93">
    <property type="entry name" value="PECTIN ACETYLESTERASE 8"/>
    <property type="match status" value="1"/>
</dbReference>
<name>A0A8S0QKB4_OLEEU</name>
<sequence length="375" mass="41813">MQLSSSTIDHHPPPGPPDPTTIRTPSPSSSTSSHHRATELSKTAPITTQNRATNHDFCHISTAVSHRFDCRPPTLSFSQPGASSTTMGHLQFCPKSRELVKAVHPFRPKTVIWVLNENSFDGSPPAYHFDRGSGAGINNWLFHIEGGGWCNVTTCLERKDNRLGSSKQMAQQVVFSGILSNKLKFNPDFYNWNRIKVRYCDGASFTGDIEATKLYFRGARIFVALIEDLFIEKLQQGILDELVKKQLEGLCVIYYLIHLHKHQSDFIATSCIAQKKKYNLAYNIICREKYDCFVGKINFSRRMILSGGNLHDELCLSSKVTQDIILPEGGVAYEGQQADGSQGKNEDVPVRGTPEQHVDDGFMTLVKGAISLLIN</sequence>
<dbReference type="AlphaFoldDB" id="A0A8S0QKB4"/>
<dbReference type="EC" id="3.1.1.-" evidence="6"/>
<evidence type="ECO:0000256" key="6">
    <source>
        <dbReference type="RuleBase" id="RU363114"/>
    </source>
</evidence>
<dbReference type="Gramene" id="OE9A024090T1">
    <property type="protein sequence ID" value="OE9A024090C1"/>
    <property type="gene ID" value="OE9A024090"/>
</dbReference>
<keyword evidence="6" id="KW-0964">Secreted</keyword>
<dbReference type="GO" id="GO:0052793">
    <property type="term" value="F:pectin acetylesterase activity"/>
    <property type="evidence" value="ECO:0007669"/>
    <property type="project" value="TreeGrafter"/>
</dbReference>
<feature type="region of interest" description="Disordered" evidence="7">
    <location>
        <begin position="1"/>
        <end position="48"/>
    </location>
</feature>
<evidence type="ECO:0000313" key="8">
    <source>
        <dbReference type="EMBL" id="CAA2966622.1"/>
    </source>
</evidence>
<protein>
    <recommendedName>
        <fullName evidence="6">Pectin acetylesterase</fullName>
        <ecNumber evidence="6">3.1.1.-</ecNumber>
    </recommendedName>
</protein>
<dbReference type="PANTHER" id="PTHR21562">
    <property type="entry name" value="NOTUM-RELATED"/>
    <property type="match status" value="1"/>
</dbReference>
<feature type="compositionally biased region" description="Low complexity" evidence="7">
    <location>
        <begin position="20"/>
        <end position="32"/>
    </location>
</feature>
<evidence type="ECO:0000256" key="7">
    <source>
        <dbReference type="SAM" id="MobiDB-lite"/>
    </source>
</evidence>
<comment type="similarity">
    <text evidence="3 6">Belongs to the pectinacetylesterase family.</text>
</comment>
<reference evidence="8 9" key="1">
    <citation type="submission" date="2019-12" db="EMBL/GenBank/DDBJ databases">
        <authorList>
            <person name="Alioto T."/>
            <person name="Alioto T."/>
            <person name="Gomez Garrido J."/>
        </authorList>
    </citation>
    <scope>NUCLEOTIDE SEQUENCE [LARGE SCALE GENOMIC DNA]</scope>
</reference>
<evidence type="ECO:0000256" key="3">
    <source>
        <dbReference type="ARBA" id="ARBA00005784"/>
    </source>
</evidence>
<evidence type="ECO:0000256" key="1">
    <source>
        <dbReference type="ARBA" id="ARBA00003534"/>
    </source>
</evidence>
<organism evidence="8 9">
    <name type="scientific">Olea europaea subsp. europaea</name>
    <dbReference type="NCBI Taxonomy" id="158383"/>
    <lineage>
        <taxon>Eukaryota</taxon>
        <taxon>Viridiplantae</taxon>
        <taxon>Streptophyta</taxon>
        <taxon>Embryophyta</taxon>
        <taxon>Tracheophyta</taxon>
        <taxon>Spermatophyta</taxon>
        <taxon>Magnoliopsida</taxon>
        <taxon>eudicotyledons</taxon>
        <taxon>Gunneridae</taxon>
        <taxon>Pentapetalae</taxon>
        <taxon>asterids</taxon>
        <taxon>lamiids</taxon>
        <taxon>Lamiales</taxon>
        <taxon>Oleaceae</taxon>
        <taxon>Oleeae</taxon>
        <taxon>Olea</taxon>
    </lineage>
</organism>
<evidence type="ECO:0000256" key="4">
    <source>
        <dbReference type="ARBA" id="ARBA00022512"/>
    </source>
</evidence>
<dbReference type="InterPro" id="IPR004963">
    <property type="entry name" value="PAE/NOTUM"/>
</dbReference>
<evidence type="ECO:0000256" key="5">
    <source>
        <dbReference type="ARBA" id="ARBA00023316"/>
    </source>
</evidence>
<keyword evidence="9" id="KW-1185">Reference proteome</keyword>
<comment type="caution">
    <text evidence="8">The sequence shown here is derived from an EMBL/GenBank/DDBJ whole genome shotgun (WGS) entry which is preliminary data.</text>
</comment>
<keyword evidence="6" id="KW-0378">Hydrolase</keyword>
<dbReference type="GO" id="GO:0009505">
    <property type="term" value="C:plant-type cell wall"/>
    <property type="evidence" value="ECO:0007669"/>
    <property type="project" value="TreeGrafter"/>
</dbReference>
<accession>A0A8S0QKB4</accession>